<gene>
    <name evidence="1" type="ORF">AB8B28_06835</name>
</gene>
<dbReference type="RefSeq" id="WP_369714894.1">
    <property type="nucleotide sequence ID" value="NZ_CP165647.1"/>
</dbReference>
<dbReference type="AlphaFoldDB" id="A0AB39V121"/>
<accession>A0AB39V121</accession>
<dbReference type="EMBL" id="CP165647">
    <property type="protein sequence ID" value="XDU61376.1"/>
    <property type="molecule type" value="Genomic_DNA"/>
</dbReference>
<dbReference type="Gene3D" id="3.90.930.1">
    <property type="match status" value="1"/>
</dbReference>
<evidence type="ECO:0008006" key="2">
    <source>
        <dbReference type="Google" id="ProtNLM"/>
    </source>
</evidence>
<reference evidence="1" key="1">
    <citation type="submission" date="2024-07" db="EMBL/GenBank/DDBJ databases">
        <authorList>
            <person name="Li X.-J."/>
            <person name="Wang X."/>
        </authorList>
    </citation>
    <scope>NUCLEOTIDE SEQUENCE</scope>
    <source>
        <strain evidence="1">HSP-536</strain>
    </source>
</reference>
<sequence>MIIYVNSKLKKILLILLFLIFSIIIKSEKLSSISGISKLKNFTKLQSIESEKILDFDTQVVLNNNLAYEKENNKLFTGIAIQKIKNNIRSINFYENGNLISYYKYFLDGDIENLKEFDKNKNQVITQKYDKNKKIILQKIYENEFLILENHYINGKLTIEYKAENKENGKFIYYNSKKKISEMEILQANQNGQILQIPQVVRIFRKNGKLEREYIFKNGSLENQKQKIYYPNGNLKYVAIAANNNMQELLIKELYEEYYKNGNKAMKCNEVSNGRVWDCEYYNQNGNLKSKEQVFKDFYQSFAVKQSNSSPSFQENMEDLKNSGKGILNVFFMILDGILHSN</sequence>
<evidence type="ECO:0000313" key="1">
    <source>
        <dbReference type="EMBL" id="XDU61376.1"/>
    </source>
</evidence>
<proteinExistence type="predicted"/>
<dbReference type="KEGG" id="lala:AB8B28_06835"/>
<protein>
    <recommendedName>
        <fullName evidence="2">MORN repeat protein</fullName>
    </recommendedName>
</protein>
<name>A0AB39V121_9FUSO</name>
<organism evidence="1">
    <name type="scientific">Leptotrichia alba</name>
    <dbReference type="NCBI Taxonomy" id="3239304"/>
    <lineage>
        <taxon>Bacteria</taxon>
        <taxon>Fusobacteriati</taxon>
        <taxon>Fusobacteriota</taxon>
        <taxon>Fusobacteriia</taxon>
        <taxon>Fusobacteriales</taxon>
        <taxon>Leptotrichiaceae</taxon>
        <taxon>Leptotrichia</taxon>
    </lineage>
</organism>